<evidence type="ECO:0000256" key="1">
    <source>
        <dbReference type="SAM" id="SignalP"/>
    </source>
</evidence>
<reference evidence="2 3" key="1">
    <citation type="submission" date="2017-03" db="EMBL/GenBank/DDBJ databases">
        <authorList>
            <person name="Afonso C.L."/>
            <person name="Miller P.J."/>
            <person name="Scott M.A."/>
            <person name="Spackman E."/>
            <person name="Goraichik I."/>
            <person name="Dimitrov K.M."/>
            <person name="Suarez D.L."/>
            <person name="Swayne D.E."/>
        </authorList>
    </citation>
    <scope>NUCLEOTIDE SEQUENCE [LARGE SCALE GENOMIC DNA]</scope>
    <source>
        <strain evidence="2 3">CECT 7639</strain>
    </source>
</reference>
<sequence>MKTQRRSTAFLSSVAMAAALMLPGAGQAQIKTTEEAAASAFPPEAFSPYANRSIPIQPLWGETHLHTGLSLDAGAFGNILGPDDAWAFAKGEQVVSSTGLPVKLSRPLDWMVLTDHTDMMGFAPDLQAGKPGILSDPKGREWYEGYSKGGEAAGKSAFDLITNFSQGTLPEAILKSYSPGADAFAFVWEKIVLAAERANEPGEFTAFIGFEWTSVPKGFNLHRNVMLRDGPTRALQVVPPVTQAPYGDTDPNYLYDWLEMYQEKTGGRAVAFSHNGNLSNGWMFPTTDTYHGGVVDEDYVERRAKWEPHYEVTQIKGDGEAHPFLSPDDEFADYENWDVGNLDLTELKTDEMLGGEYAREALKQGLALEAKLGTNPYKFGLGGATDSHTALATAEEENFFSKSTSVEPSPTRIEHPFIASDLGRIEGYQLVASGYTAVWAEENTRSAIFDAFKRRETYATTGPRIGLRFFGGWEFSEDDLRSRSPAIIGYNKGVPMGGDMRPRDGDSAPSFLIFALRDPIGANLDRIQVVKGWMDAEGKLHEKVHNVVWSDDREMDGDGKLPEVGNTVDLETASWTNTIGAAELATVWTDPDFDAGERAFYYVRVLEIPTPRWVVYDKLRFGIELPEEAQLIHQERAYSSPIWYTPAEG</sequence>
<accession>A0A1Y5RX40</accession>
<proteinExistence type="predicted"/>
<feature type="chain" id="PRO_5012418633" description="DUF3604 domain-containing protein" evidence="1">
    <location>
        <begin position="29"/>
        <end position="649"/>
    </location>
</feature>
<dbReference type="EMBL" id="FWFO01000001">
    <property type="protein sequence ID" value="SLN27520.1"/>
    <property type="molecule type" value="Genomic_DNA"/>
</dbReference>
<evidence type="ECO:0000313" key="2">
    <source>
        <dbReference type="EMBL" id="SLN27520.1"/>
    </source>
</evidence>
<dbReference type="AlphaFoldDB" id="A0A1Y5RX40"/>
<evidence type="ECO:0008006" key="4">
    <source>
        <dbReference type="Google" id="ProtNLM"/>
    </source>
</evidence>
<keyword evidence="3" id="KW-1185">Reference proteome</keyword>
<keyword evidence="1" id="KW-0732">Signal</keyword>
<dbReference type="InterPro" id="IPR022028">
    <property type="entry name" value="DUF3604"/>
</dbReference>
<name>A0A1Y5RX40_9RHOB</name>
<feature type="signal peptide" evidence="1">
    <location>
        <begin position="1"/>
        <end position="28"/>
    </location>
</feature>
<evidence type="ECO:0000313" key="3">
    <source>
        <dbReference type="Proteomes" id="UP000193077"/>
    </source>
</evidence>
<protein>
    <recommendedName>
        <fullName evidence="4">DUF3604 domain-containing protein</fullName>
    </recommendedName>
</protein>
<organism evidence="2 3">
    <name type="scientific">Falsiruegeria litorea R37</name>
    <dbReference type="NCBI Taxonomy" id="1200284"/>
    <lineage>
        <taxon>Bacteria</taxon>
        <taxon>Pseudomonadati</taxon>
        <taxon>Pseudomonadota</taxon>
        <taxon>Alphaproteobacteria</taxon>
        <taxon>Rhodobacterales</taxon>
        <taxon>Roseobacteraceae</taxon>
        <taxon>Falsiruegeria</taxon>
    </lineage>
</organism>
<dbReference type="Proteomes" id="UP000193077">
    <property type="component" value="Unassembled WGS sequence"/>
</dbReference>
<dbReference type="Pfam" id="PF12228">
    <property type="entry name" value="DUF3604"/>
    <property type="match status" value="1"/>
</dbReference>
<dbReference type="RefSeq" id="WP_235820258.1">
    <property type="nucleotide sequence ID" value="NZ_FWFO01000001.1"/>
</dbReference>
<gene>
    <name evidence="2" type="ORF">TRL7639_01040</name>
</gene>